<organism evidence="2 3">
    <name type="scientific">Nitratireductor aestuarii</name>
    <dbReference type="NCBI Taxonomy" id="1735103"/>
    <lineage>
        <taxon>Bacteria</taxon>
        <taxon>Pseudomonadati</taxon>
        <taxon>Pseudomonadota</taxon>
        <taxon>Alphaproteobacteria</taxon>
        <taxon>Hyphomicrobiales</taxon>
        <taxon>Phyllobacteriaceae</taxon>
        <taxon>Nitratireductor</taxon>
    </lineage>
</organism>
<dbReference type="Pfam" id="PF01575">
    <property type="entry name" value="MaoC_dehydratas"/>
    <property type="match status" value="1"/>
</dbReference>
<dbReference type="SUPFAM" id="SSF54637">
    <property type="entry name" value="Thioesterase/thiol ester dehydrase-isomerase"/>
    <property type="match status" value="1"/>
</dbReference>
<dbReference type="InterPro" id="IPR029069">
    <property type="entry name" value="HotDog_dom_sf"/>
</dbReference>
<feature type="domain" description="MaoC-like" evidence="1">
    <location>
        <begin position="17"/>
        <end position="127"/>
    </location>
</feature>
<reference evidence="2" key="1">
    <citation type="journal article" date="2014" name="Int. J. Syst. Evol. Microbiol.">
        <title>Complete genome sequence of Corynebacterium casei LMG S-19264T (=DSM 44701T), isolated from a smear-ripened cheese.</title>
        <authorList>
            <consortium name="US DOE Joint Genome Institute (JGI-PGF)"/>
            <person name="Walter F."/>
            <person name="Albersmeier A."/>
            <person name="Kalinowski J."/>
            <person name="Ruckert C."/>
        </authorList>
    </citation>
    <scope>NUCLEOTIDE SEQUENCE</scope>
    <source>
        <strain evidence="2">CGMCC 1.15320</strain>
    </source>
</reference>
<dbReference type="Proteomes" id="UP000636264">
    <property type="component" value="Unassembled WGS sequence"/>
</dbReference>
<proteinExistence type="predicted"/>
<accession>A0A916RZD7</accession>
<dbReference type="Gene3D" id="3.10.129.10">
    <property type="entry name" value="Hotdog Thioesterase"/>
    <property type="match status" value="1"/>
</dbReference>
<evidence type="ECO:0000313" key="2">
    <source>
        <dbReference type="EMBL" id="GGA78009.1"/>
    </source>
</evidence>
<dbReference type="PANTHER" id="PTHR43664:SF1">
    <property type="entry name" value="BETA-METHYLMALYL-COA DEHYDRATASE"/>
    <property type="match status" value="1"/>
</dbReference>
<comment type="caution">
    <text evidence="2">The sequence shown here is derived from an EMBL/GenBank/DDBJ whole genome shotgun (WGS) entry which is preliminary data.</text>
</comment>
<protein>
    <submittedName>
        <fullName evidence="2">Acyl dehydratase</fullName>
    </submittedName>
</protein>
<sequence>MNMRRYFEDFSLGETWTSKPVTLTEEDIITYARHYDPQPIHTDPEKAAAGRFGSVIASGWQIAALSMKLFVESGGYGETPMVGLGIDTLRWRRPVRPGDTLQVTREVVELDRHKTRPEFGIVKTQVTMTNQDGETVMTLMSLGQVPCRPI</sequence>
<dbReference type="PANTHER" id="PTHR43664">
    <property type="entry name" value="MONOAMINE OXIDASE-RELATED"/>
    <property type="match status" value="1"/>
</dbReference>
<gene>
    <name evidence="2" type="ORF">GCM10011385_35190</name>
</gene>
<name>A0A916RZD7_9HYPH</name>
<dbReference type="CDD" id="cd03454">
    <property type="entry name" value="YdeM"/>
    <property type="match status" value="1"/>
</dbReference>
<dbReference type="RefSeq" id="WP_244630430.1">
    <property type="nucleotide sequence ID" value="NZ_BMIF01000013.1"/>
</dbReference>
<dbReference type="InterPro" id="IPR002539">
    <property type="entry name" value="MaoC-like_dom"/>
</dbReference>
<keyword evidence="3" id="KW-1185">Reference proteome</keyword>
<dbReference type="EMBL" id="BMIF01000013">
    <property type="protein sequence ID" value="GGA78009.1"/>
    <property type="molecule type" value="Genomic_DNA"/>
</dbReference>
<dbReference type="InterPro" id="IPR052342">
    <property type="entry name" value="MCH/BMMD"/>
</dbReference>
<evidence type="ECO:0000313" key="3">
    <source>
        <dbReference type="Proteomes" id="UP000636264"/>
    </source>
</evidence>
<evidence type="ECO:0000259" key="1">
    <source>
        <dbReference type="Pfam" id="PF01575"/>
    </source>
</evidence>
<reference evidence="2" key="2">
    <citation type="submission" date="2020-09" db="EMBL/GenBank/DDBJ databases">
        <authorList>
            <person name="Sun Q."/>
            <person name="Zhou Y."/>
        </authorList>
    </citation>
    <scope>NUCLEOTIDE SEQUENCE</scope>
    <source>
        <strain evidence="2">CGMCC 1.15320</strain>
    </source>
</reference>
<dbReference type="AlphaFoldDB" id="A0A916RZD7"/>